<dbReference type="AlphaFoldDB" id="A0A9N9TST9"/>
<reference evidence="2" key="1">
    <citation type="submission" date="2022-01" db="EMBL/GenBank/DDBJ databases">
        <authorList>
            <person name="King R."/>
        </authorList>
    </citation>
    <scope>NUCLEOTIDE SEQUENCE</scope>
</reference>
<gene>
    <name evidence="2" type="ORF">PHYEVI_LOCUS6062</name>
</gene>
<accession>A0A9N9TST9</accession>
<organism evidence="2 3">
    <name type="scientific">Phyllotreta striolata</name>
    <name type="common">Striped flea beetle</name>
    <name type="synonym">Crioceris striolata</name>
    <dbReference type="NCBI Taxonomy" id="444603"/>
    <lineage>
        <taxon>Eukaryota</taxon>
        <taxon>Metazoa</taxon>
        <taxon>Ecdysozoa</taxon>
        <taxon>Arthropoda</taxon>
        <taxon>Hexapoda</taxon>
        <taxon>Insecta</taxon>
        <taxon>Pterygota</taxon>
        <taxon>Neoptera</taxon>
        <taxon>Endopterygota</taxon>
        <taxon>Coleoptera</taxon>
        <taxon>Polyphaga</taxon>
        <taxon>Cucujiformia</taxon>
        <taxon>Chrysomeloidea</taxon>
        <taxon>Chrysomelidae</taxon>
        <taxon>Galerucinae</taxon>
        <taxon>Alticini</taxon>
        <taxon>Phyllotreta</taxon>
    </lineage>
</organism>
<protein>
    <submittedName>
        <fullName evidence="2">Uncharacterized protein</fullName>
    </submittedName>
</protein>
<evidence type="ECO:0000256" key="1">
    <source>
        <dbReference type="SAM" id="Coils"/>
    </source>
</evidence>
<keyword evidence="1" id="KW-0175">Coiled coil</keyword>
<feature type="coiled-coil region" evidence="1">
    <location>
        <begin position="26"/>
        <end position="74"/>
    </location>
</feature>
<evidence type="ECO:0000313" key="3">
    <source>
        <dbReference type="Proteomes" id="UP001153712"/>
    </source>
</evidence>
<dbReference type="Proteomes" id="UP001153712">
    <property type="component" value="Chromosome 3"/>
</dbReference>
<sequence>MNSQDDIQIIDNEIDECDEEELIKDIKERQLEIKHKRQILDDLRNKMIVEELQKHQLERKLIEYREEINFNKKHVASNSKRLIRKKRIGTKFELARECFKRVLILDPEEEPKPLTQFDLDFNSTAPKSKNNCTGLLKEIQENNKHFSQKIQENFKKLDSLVYTPRTIGFNLPIKHDRDFKMFKIKRENIK</sequence>
<proteinExistence type="predicted"/>
<dbReference type="EMBL" id="OU900096">
    <property type="protein sequence ID" value="CAG9859693.1"/>
    <property type="molecule type" value="Genomic_DNA"/>
</dbReference>
<evidence type="ECO:0000313" key="2">
    <source>
        <dbReference type="EMBL" id="CAG9859693.1"/>
    </source>
</evidence>
<dbReference type="OrthoDB" id="10597422at2759"/>
<keyword evidence="3" id="KW-1185">Reference proteome</keyword>
<name>A0A9N9TST9_PHYSR</name>